<keyword evidence="2" id="KW-1064">Adaptive immunity</keyword>
<dbReference type="Ensembl" id="ENSNNAT00000009972.1">
    <property type="protein sequence ID" value="ENSNNAP00000009510.1"/>
    <property type="gene ID" value="ENSNNAG00000006367.1"/>
</dbReference>
<accession>A0A8C6X692</accession>
<dbReference type="Pfam" id="PF07686">
    <property type="entry name" value="V-set"/>
    <property type="match status" value="1"/>
</dbReference>
<dbReference type="InterPro" id="IPR013106">
    <property type="entry name" value="Ig_V-set"/>
</dbReference>
<sequence>CRPTMILWLNVVSLLAVLRGNSIFLFAKTTFILGVQSEVHSYAMYWARQAPGNGLEWVAYINSNSATIYYSDKVKGHFIISRDNAKTQVYLQMNSLKPEDTAVYYCTRDTVRGSESEVDAESRKGSLPSPETILIAFCISKGMSEGVIKNPTFLNMTVIKYVVSAVNLMLLQILTRELI</sequence>
<dbReference type="GO" id="GO:0005576">
    <property type="term" value="C:extracellular region"/>
    <property type="evidence" value="ECO:0007669"/>
    <property type="project" value="UniProtKB-ARBA"/>
</dbReference>
<dbReference type="GO" id="GO:0002250">
    <property type="term" value="P:adaptive immune response"/>
    <property type="evidence" value="ECO:0007669"/>
    <property type="project" value="UniProtKB-KW"/>
</dbReference>
<organism evidence="6 7">
    <name type="scientific">Naja naja</name>
    <name type="common">Indian cobra</name>
    <dbReference type="NCBI Taxonomy" id="35670"/>
    <lineage>
        <taxon>Eukaryota</taxon>
        <taxon>Metazoa</taxon>
        <taxon>Chordata</taxon>
        <taxon>Craniata</taxon>
        <taxon>Vertebrata</taxon>
        <taxon>Euteleostomi</taxon>
        <taxon>Lepidosauria</taxon>
        <taxon>Squamata</taxon>
        <taxon>Bifurcata</taxon>
        <taxon>Unidentata</taxon>
        <taxon>Episquamata</taxon>
        <taxon>Toxicofera</taxon>
        <taxon>Serpentes</taxon>
        <taxon>Colubroidea</taxon>
        <taxon>Elapidae</taxon>
        <taxon>Elapinae</taxon>
        <taxon>Naja</taxon>
    </lineage>
</organism>
<dbReference type="SMART" id="SM00406">
    <property type="entry name" value="IGv"/>
    <property type="match status" value="1"/>
</dbReference>
<keyword evidence="4" id="KW-0472">Membrane</keyword>
<evidence type="ECO:0000256" key="2">
    <source>
        <dbReference type="ARBA" id="ARBA00023130"/>
    </source>
</evidence>
<keyword evidence="1" id="KW-0391">Immunity</keyword>
<proteinExistence type="predicted"/>
<feature type="domain" description="Immunoglobulin V-set" evidence="5">
    <location>
        <begin position="36"/>
        <end position="108"/>
    </location>
</feature>
<evidence type="ECO:0000313" key="6">
    <source>
        <dbReference type="Ensembl" id="ENSNNAP00000009510.1"/>
    </source>
</evidence>
<evidence type="ECO:0000259" key="5">
    <source>
        <dbReference type="SMART" id="SM00406"/>
    </source>
</evidence>
<feature type="transmembrane region" description="Helical" evidence="4">
    <location>
        <begin position="6"/>
        <end position="27"/>
    </location>
</feature>
<dbReference type="AlphaFoldDB" id="A0A8C6X692"/>
<name>A0A8C6X692_NAJNA</name>
<keyword evidence="3" id="KW-1280">Immunoglobulin</keyword>
<dbReference type="GO" id="GO:0019814">
    <property type="term" value="C:immunoglobulin complex"/>
    <property type="evidence" value="ECO:0007669"/>
    <property type="project" value="UniProtKB-KW"/>
</dbReference>
<dbReference type="GeneTree" id="ENSGT01050000244936"/>
<evidence type="ECO:0000256" key="4">
    <source>
        <dbReference type="SAM" id="Phobius"/>
    </source>
</evidence>
<protein>
    <recommendedName>
        <fullName evidence="5">Immunoglobulin V-set domain-containing protein</fullName>
    </recommendedName>
</protein>
<dbReference type="Gene3D" id="2.60.40.10">
    <property type="entry name" value="Immunoglobulins"/>
    <property type="match status" value="1"/>
</dbReference>
<reference evidence="6" key="1">
    <citation type="submission" date="2025-08" db="UniProtKB">
        <authorList>
            <consortium name="Ensembl"/>
        </authorList>
    </citation>
    <scope>IDENTIFICATION</scope>
</reference>
<keyword evidence="7" id="KW-1185">Reference proteome</keyword>
<dbReference type="PANTHER" id="PTHR23266">
    <property type="entry name" value="IMMUNOGLOBULIN HEAVY CHAIN"/>
    <property type="match status" value="1"/>
</dbReference>
<evidence type="ECO:0000256" key="3">
    <source>
        <dbReference type="ARBA" id="ARBA00043265"/>
    </source>
</evidence>
<dbReference type="Proteomes" id="UP000694559">
    <property type="component" value="Unplaced"/>
</dbReference>
<dbReference type="SUPFAM" id="SSF48726">
    <property type="entry name" value="Immunoglobulin"/>
    <property type="match status" value="1"/>
</dbReference>
<dbReference type="InterPro" id="IPR036179">
    <property type="entry name" value="Ig-like_dom_sf"/>
</dbReference>
<dbReference type="InterPro" id="IPR013783">
    <property type="entry name" value="Ig-like_fold"/>
</dbReference>
<dbReference type="InterPro" id="IPR050199">
    <property type="entry name" value="IgHV"/>
</dbReference>
<keyword evidence="4" id="KW-1133">Transmembrane helix</keyword>
<evidence type="ECO:0000256" key="1">
    <source>
        <dbReference type="ARBA" id="ARBA00022859"/>
    </source>
</evidence>
<dbReference type="OrthoDB" id="8865476at2759"/>
<evidence type="ECO:0000313" key="7">
    <source>
        <dbReference type="Proteomes" id="UP000694559"/>
    </source>
</evidence>
<reference evidence="6" key="2">
    <citation type="submission" date="2025-09" db="UniProtKB">
        <authorList>
            <consortium name="Ensembl"/>
        </authorList>
    </citation>
    <scope>IDENTIFICATION</scope>
</reference>
<keyword evidence="4" id="KW-0812">Transmembrane</keyword>